<feature type="region of interest" description="Disordered" evidence="1">
    <location>
        <begin position="1"/>
        <end position="23"/>
    </location>
</feature>
<dbReference type="RefSeq" id="WP_159075501.1">
    <property type="nucleotide sequence ID" value="NZ_AP028097.1"/>
</dbReference>
<evidence type="ECO:0000256" key="1">
    <source>
        <dbReference type="SAM" id="MobiDB-lite"/>
    </source>
</evidence>
<gene>
    <name evidence="2" type="ORF">MAY91_06985</name>
</gene>
<protein>
    <submittedName>
        <fullName evidence="2">Uncharacterized protein</fullName>
    </submittedName>
</protein>
<proteinExistence type="predicted"/>
<dbReference type="EMBL" id="CP092014">
    <property type="protein sequence ID" value="WFN97723.1"/>
    <property type="molecule type" value="Genomic_DNA"/>
</dbReference>
<accession>A0ABY8GJQ3</accession>
<dbReference type="GeneID" id="69537150"/>
<feature type="compositionally biased region" description="Basic and acidic residues" evidence="1">
    <location>
        <begin position="1"/>
        <end position="14"/>
    </location>
</feature>
<evidence type="ECO:0000313" key="2">
    <source>
        <dbReference type="EMBL" id="WFN97723.1"/>
    </source>
</evidence>
<sequence length="105" mass="12154">MMRDGYTRHSEGNREGSAPMSGIPAPENILAAISIQQTDFFNNQILFGTVFHEKGDAKRNPPTRNTAKNWISPAPHVFVPDHRQRHRLAERRGTLRYRIIRRMMD</sequence>
<reference evidence="2 3" key="1">
    <citation type="submission" date="2022-02" db="EMBL/GenBank/DDBJ databases">
        <title>Phenotypic, genotypic and serological characterization of Edwardsiella ictaluri from catfish and ornamental fish species.</title>
        <authorList>
            <person name="Rose D."/>
            <person name="Tekedar H.C."/>
            <person name="Waldbieser G.C."/>
            <person name="Aarattuthodi S."/>
            <person name="Griffin M.J."/>
        </authorList>
    </citation>
    <scope>NUCLEOTIDE SEQUENCE [LARGE SCALE GENOMIC DNA]</scope>
    <source>
        <strain evidence="2 3">13 TAL-140 K3</strain>
    </source>
</reference>
<organism evidence="2 3">
    <name type="scientific">Edwardsiella ictaluri</name>
    <dbReference type="NCBI Taxonomy" id="67780"/>
    <lineage>
        <taxon>Bacteria</taxon>
        <taxon>Pseudomonadati</taxon>
        <taxon>Pseudomonadota</taxon>
        <taxon>Gammaproteobacteria</taxon>
        <taxon>Enterobacterales</taxon>
        <taxon>Hafniaceae</taxon>
        <taxon>Edwardsiella</taxon>
    </lineage>
</organism>
<dbReference type="Proteomes" id="UP001222680">
    <property type="component" value="Chromosome"/>
</dbReference>
<keyword evidence="3" id="KW-1185">Reference proteome</keyword>
<evidence type="ECO:0000313" key="3">
    <source>
        <dbReference type="Proteomes" id="UP001222680"/>
    </source>
</evidence>
<name>A0ABY8GJQ3_EDWIC</name>